<feature type="binding site" description="in other chain" evidence="8">
    <location>
        <begin position="13"/>
        <end position="16"/>
    </location>
    <ligand>
        <name>IMP</name>
        <dbReference type="ChEBI" id="CHEBI:58053"/>
        <note>ligand shared between dimeric partners</note>
    </ligand>
</feature>
<dbReference type="EMBL" id="CP071696">
    <property type="protein sequence ID" value="QTX05860.1"/>
    <property type="molecule type" value="Genomic_DNA"/>
</dbReference>
<dbReference type="PROSITE" id="PS01266">
    <property type="entry name" value="ADENYLOSUCCIN_SYN_1"/>
    <property type="match status" value="1"/>
</dbReference>
<dbReference type="EC" id="6.3.4.4" evidence="8 10"/>
<protein>
    <recommendedName>
        <fullName evidence="8 10">Adenylosuccinate synthetase</fullName>
        <shortName evidence="8">AMPSase</shortName>
        <shortName evidence="8">AdSS</shortName>
        <ecNumber evidence="8 10">6.3.4.4</ecNumber>
    </recommendedName>
    <alternativeName>
        <fullName evidence="8">IMP--aspartate ligase</fullName>
    </alternativeName>
</protein>
<dbReference type="GO" id="GO:0000287">
    <property type="term" value="F:magnesium ion binding"/>
    <property type="evidence" value="ECO:0007669"/>
    <property type="project" value="UniProtKB-UniRule"/>
</dbReference>
<dbReference type="InterPro" id="IPR042111">
    <property type="entry name" value="Adenylosuccinate_synth_dom3"/>
</dbReference>
<feature type="binding site" description="in other chain" evidence="8">
    <location>
        <position position="238"/>
    </location>
    <ligand>
        <name>IMP</name>
        <dbReference type="ChEBI" id="CHEBI:58053"/>
        <note>ligand shared between dimeric partners</note>
    </ligand>
</feature>
<dbReference type="Gene3D" id="3.90.170.10">
    <property type="entry name" value="Adenylosuccinate Synthetase, subunit A, domain 3"/>
    <property type="match status" value="1"/>
</dbReference>
<dbReference type="GO" id="GO:0004019">
    <property type="term" value="F:adenylosuccinate synthase activity"/>
    <property type="evidence" value="ECO:0007669"/>
    <property type="project" value="UniProtKB-UniRule"/>
</dbReference>
<feature type="binding site" description="in other chain" evidence="8">
    <location>
        <begin position="38"/>
        <end position="41"/>
    </location>
    <ligand>
        <name>IMP</name>
        <dbReference type="ChEBI" id="CHEBI:58053"/>
        <note>ligand shared between dimeric partners</note>
    </ligand>
</feature>
<dbReference type="NCBIfam" id="TIGR00184">
    <property type="entry name" value="purA"/>
    <property type="match status" value="1"/>
</dbReference>
<dbReference type="InterPro" id="IPR018220">
    <property type="entry name" value="Adenylosuccin_syn_GTP-bd"/>
</dbReference>
<dbReference type="FunFam" id="3.90.170.10:FF:000001">
    <property type="entry name" value="Adenylosuccinate synthetase"/>
    <property type="match status" value="1"/>
</dbReference>
<feature type="binding site" evidence="8">
    <location>
        <begin position="40"/>
        <end position="42"/>
    </location>
    <ligand>
        <name>GTP</name>
        <dbReference type="ChEBI" id="CHEBI:37565"/>
    </ligand>
</feature>
<evidence type="ECO:0000256" key="3">
    <source>
        <dbReference type="ARBA" id="ARBA00022723"/>
    </source>
</evidence>
<feature type="binding site" description="in other chain" evidence="8">
    <location>
        <position position="223"/>
    </location>
    <ligand>
        <name>IMP</name>
        <dbReference type="ChEBI" id="CHEBI:58053"/>
        <note>ligand shared between dimeric partners</note>
    </ligand>
</feature>
<feature type="binding site" evidence="8">
    <location>
        <begin position="298"/>
        <end position="304"/>
    </location>
    <ligand>
        <name>substrate</name>
    </ligand>
</feature>
<evidence type="ECO:0000256" key="6">
    <source>
        <dbReference type="ARBA" id="ARBA00022842"/>
    </source>
</evidence>
<feature type="binding site" evidence="8">
    <location>
        <position position="13"/>
    </location>
    <ligand>
        <name>Mg(2+)</name>
        <dbReference type="ChEBI" id="CHEBI:18420"/>
    </ligand>
</feature>
<keyword evidence="7 8" id="KW-0342">GTP-binding</keyword>
<comment type="subunit">
    <text evidence="1 8">Homodimer.</text>
</comment>
<comment type="similarity">
    <text evidence="8 10">Belongs to the adenylosuccinate synthetase family.</text>
</comment>
<feature type="active site" description="Proton donor" evidence="8">
    <location>
        <position position="41"/>
    </location>
</feature>
<dbReference type="GO" id="GO:0005525">
    <property type="term" value="F:GTP binding"/>
    <property type="evidence" value="ECO:0007669"/>
    <property type="project" value="UniProtKB-UniRule"/>
</dbReference>
<comment type="pathway">
    <text evidence="8 10">Purine metabolism; AMP biosynthesis via de novo pathway; AMP from IMP: step 1/2.</text>
</comment>
<keyword evidence="8" id="KW-0963">Cytoplasm</keyword>
<dbReference type="HAMAP" id="MF_00011">
    <property type="entry name" value="Adenylosucc_synth"/>
    <property type="match status" value="1"/>
</dbReference>
<name>A0A975FP96_9MICO</name>
<keyword evidence="2 8" id="KW-0436">Ligase</keyword>
<dbReference type="SMART" id="SM00788">
    <property type="entry name" value="Adenylsucc_synt"/>
    <property type="match status" value="1"/>
</dbReference>
<dbReference type="InterPro" id="IPR042110">
    <property type="entry name" value="Adenylosuccinate_synth_dom2"/>
</dbReference>
<dbReference type="PANTHER" id="PTHR11846">
    <property type="entry name" value="ADENYLOSUCCINATE SYNTHETASE"/>
    <property type="match status" value="1"/>
</dbReference>
<dbReference type="PROSITE" id="PS00513">
    <property type="entry name" value="ADENYLOSUCCIN_SYN_2"/>
    <property type="match status" value="1"/>
</dbReference>
<keyword evidence="6 8" id="KW-0460">Magnesium</keyword>
<keyword evidence="4 8" id="KW-0547">Nucleotide-binding</keyword>
<dbReference type="GO" id="GO:0005737">
    <property type="term" value="C:cytoplasm"/>
    <property type="evidence" value="ECO:0007669"/>
    <property type="project" value="UniProtKB-SubCell"/>
</dbReference>
<reference evidence="11" key="1">
    <citation type="submission" date="2021-03" db="EMBL/GenBank/DDBJ databases">
        <title>Agromyces archimandritus sp. nov., isolated from the cockroach Archimandrita tessellata.</title>
        <authorList>
            <person name="Guzman J."/>
            <person name="Ortuzar M."/>
            <person name="Poehlein A."/>
            <person name="Daniel R."/>
            <person name="Trujillo M."/>
            <person name="Vilcinskas A."/>
        </authorList>
    </citation>
    <scope>NUCLEOTIDE SEQUENCE</scope>
    <source>
        <strain evidence="11">G127AT</strain>
    </source>
</reference>
<comment type="subcellular location">
    <subcellularLocation>
        <location evidence="8">Cytoplasm</location>
    </subcellularLocation>
</comment>
<evidence type="ECO:0000256" key="9">
    <source>
        <dbReference type="PROSITE-ProRule" id="PRU10134"/>
    </source>
</evidence>
<comment type="function">
    <text evidence="8">Plays an important role in the de novo pathway of purine nucleotide biosynthesis. Catalyzes the first committed step in the biosynthesis of AMP from IMP.</text>
</comment>
<feature type="binding site" evidence="8">
    <location>
        <position position="304"/>
    </location>
    <ligand>
        <name>GTP</name>
        <dbReference type="ChEBI" id="CHEBI:37565"/>
    </ligand>
</feature>
<dbReference type="GO" id="GO:0044208">
    <property type="term" value="P:'de novo' AMP biosynthetic process"/>
    <property type="evidence" value="ECO:0007669"/>
    <property type="project" value="UniProtKB-UniRule"/>
</dbReference>
<feature type="binding site" evidence="8">
    <location>
        <begin position="330"/>
        <end position="332"/>
    </location>
    <ligand>
        <name>GTP</name>
        <dbReference type="ChEBI" id="CHEBI:37565"/>
    </ligand>
</feature>
<evidence type="ECO:0000256" key="10">
    <source>
        <dbReference type="RuleBase" id="RU000520"/>
    </source>
</evidence>
<dbReference type="InterPro" id="IPR027417">
    <property type="entry name" value="P-loop_NTPase"/>
</dbReference>
<dbReference type="CDD" id="cd03108">
    <property type="entry name" value="AdSS"/>
    <property type="match status" value="1"/>
</dbReference>
<comment type="cofactor">
    <cofactor evidence="8">
        <name>Mg(2+)</name>
        <dbReference type="ChEBI" id="CHEBI:18420"/>
    </cofactor>
    <text evidence="8">Binds 1 Mg(2+) ion per subunit.</text>
</comment>
<dbReference type="NCBIfam" id="NF002223">
    <property type="entry name" value="PRK01117.1"/>
    <property type="match status" value="1"/>
</dbReference>
<gene>
    <name evidence="8" type="primary">purA</name>
    <name evidence="11" type="ORF">G127AT_06590</name>
</gene>
<dbReference type="FunFam" id="1.10.300.10:FF:000001">
    <property type="entry name" value="Adenylosuccinate synthetase"/>
    <property type="match status" value="1"/>
</dbReference>
<dbReference type="AlphaFoldDB" id="A0A975FP96"/>
<keyword evidence="5 8" id="KW-0658">Purine biosynthesis</keyword>
<proteinExistence type="inferred from homology"/>
<sequence length="428" mass="46528">MPAAVLIGAQWGDEGKGKATDLLASRLDYVVKFNGGNNAGHTVVIGDEKYALHLLPSGILTPGVTPVIANGVVVDIDVLFEELEALASRGIDVSRLQVSANAHVITQYHRTLDKVTERFLGKRQIGTTGRGIGPAYADKINRVGIRMQDLFDENILRQKVEGALDQKNHLLVKVYNRRAFSVDEIVDELLAHVERLRPMVSDTGLLLHRALEAGETVLFEGGQATMLDVDHGTYPFVTSSNATSGGAITGSGIAPGRIDRVIAVVKAYTTRVGAGPFPTELFDEWGTWLAERGHEYGTTTGRLRRTGWYDAPIARYAARVNGVTDFVLTKLDVLTGLERIPVCVAYDVDGQRVDEVPVSQSDFHHAVPIYEEFPGWSEDISGARTLEDLPANARAYVRELEAISGSRISAIGVGPGRDEIVQVHDLLD</sequence>
<evidence type="ECO:0000256" key="2">
    <source>
        <dbReference type="ARBA" id="ARBA00022598"/>
    </source>
</evidence>
<dbReference type="Gene3D" id="3.40.440.10">
    <property type="entry name" value="Adenylosuccinate Synthetase, subunit A, domain 1"/>
    <property type="match status" value="1"/>
</dbReference>
<dbReference type="PANTHER" id="PTHR11846:SF0">
    <property type="entry name" value="ADENYLOSUCCINATE SYNTHETASE"/>
    <property type="match status" value="1"/>
</dbReference>
<evidence type="ECO:0000256" key="4">
    <source>
        <dbReference type="ARBA" id="ARBA00022741"/>
    </source>
</evidence>
<evidence type="ECO:0000256" key="5">
    <source>
        <dbReference type="ARBA" id="ARBA00022755"/>
    </source>
</evidence>
<feature type="binding site" description="in other chain" evidence="8">
    <location>
        <position position="302"/>
    </location>
    <ligand>
        <name>IMP</name>
        <dbReference type="ChEBI" id="CHEBI:58053"/>
        <note>ligand shared between dimeric partners</note>
    </ligand>
</feature>
<feature type="binding site" evidence="8">
    <location>
        <begin position="12"/>
        <end position="18"/>
    </location>
    <ligand>
        <name>GTP</name>
        <dbReference type="ChEBI" id="CHEBI:37565"/>
    </ligand>
</feature>
<dbReference type="SUPFAM" id="SSF52540">
    <property type="entry name" value="P-loop containing nucleoside triphosphate hydrolases"/>
    <property type="match status" value="1"/>
</dbReference>
<keyword evidence="3 8" id="KW-0479">Metal-binding</keyword>
<feature type="binding site" evidence="8">
    <location>
        <position position="40"/>
    </location>
    <ligand>
        <name>Mg(2+)</name>
        <dbReference type="ChEBI" id="CHEBI:18420"/>
    </ligand>
</feature>
<feature type="active site" description="Proton acceptor" evidence="8">
    <location>
        <position position="13"/>
    </location>
</feature>
<evidence type="ECO:0000313" key="12">
    <source>
        <dbReference type="Proteomes" id="UP000671914"/>
    </source>
</evidence>
<feature type="binding site" evidence="8">
    <location>
        <begin position="412"/>
        <end position="414"/>
    </location>
    <ligand>
        <name>GTP</name>
        <dbReference type="ChEBI" id="CHEBI:37565"/>
    </ligand>
</feature>
<dbReference type="Gene3D" id="1.10.300.10">
    <property type="entry name" value="Adenylosuccinate Synthetase, subunit A, domain 2"/>
    <property type="match status" value="1"/>
</dbReference>
<evidence type="ECO:0000256" key="8">
    <source>
        <dbReference type="HAMAP-Rule" id="MF_00011"/>
    </source>
</evidence>
<comment type="catalytic activity">
    <reaction evidence="8 10">
        <text>IMP + L-aspartate + GTP = N(6)-(1,2-dicarboxyethyl)-AMP + GDP + phosphate + 2 H(+)</text>
        <dbReference type="Rhea" id="RHEA:15753"/>
        <dbReference type="ChEBI" id="CHEBI:15378"/>
        <dbReference type="ChEBI" id="CHEBI:29991"/>
        <dbReference type="ChEBI" id="CHEBI:37565"/>
        <dbReference type="ChEBI" id="CHEBI:43474"/>
        <dbReference type="ChEBI" id="CHEBI:57567"/>
        <dbReference type="ChEBI" id="CHEBI:58053"/>
        <dbReference type="ChEBI" id="CHEBI:58189"/>
        <dbReference type="EC" id="6.3.4.4"/>
    </reaction>
</comment>
<dbReference type="Pfam" id="PF00709">
    <property type="entry name" value="Adenylsucc_synt"/>
    <property type="match status" value="1"/>
</dbReference>
<dbReference type="KEGG" id="aarc:G127AT_06590"/>
<evidence type="ECO:0000256" key="1">
    <source>
        <dbReference type="ARBA" id="ARBA00011738"/>
    </source>
</evidence>
<organism evidence="11 12">
    <name type="scientific">Agromyces archimandritae</name>
    <dbReference type="NCBI Taxonomy" id="2781962"/>
    <lineage>
        <taxon>Bacteria</taxon>
        <taxon>Bacillati</taxon>
        <taxon>Actinomycetota</taxon>
        <taxon>Actinomycetes</taxon>
        <taxon>Micrococcales</taxon>
        <taxon>Microbacteriaceae</taxon>
        <taxon>Agromyces</taxon>
    </lineage>
</organism>
<feature type="binding site" description="in other chain" evidence="8">
    <location>
        <position position="128"/>
    </location>
    <ligand>
        <name>IMP</name>
        <dbReference type="ChEBI" id="CHEBI:58053"/>
        <note>ligand shared between dimeric partners</note>
    </ligand>
</feature>
<dbReference type="RefSeq" id="WP_210901235.1">
    <property type="nucleotide sequence ID" value="NZ_CP071696.1"/>
</dbReference>
<dbReference type="Proteomes" id="UP000671914">
    <property type="component" value="Chromosome"/>
</dbReference>
<keyword evidence="12" id="KW-1185">Reference proteome</keyword>
<evidence type="ECO:0000256" key="7">
    <source>
        <dbReference type="ARBA" id="ARBA00023134"/>
    </source>
</evidence>
<dbReference type="InterPro" id="IPR042109">
    <property type="entry name" value="Adenylosuccinate_synth_dom1"/>
</dbReference>
<dbReference type="GO" id="GO:0046040">
    <property type="term" value="P:IMP metabolic process"/>
    <property type="evidence" value="ECO:0007669"/>
    <property type="project" value="TreeGrafter"/>
</dbReference>
<feature type="active site" evidence="9">
    <location>
        <position position="139"/>
    </location>
</feature>
<feature type="binding site" evidence="8">
    <location>
        <position position="142"/>
    </location>
    <ligand>
        <name>IMP</name>
        <dbReference type="ChEBI" id="CHEBI:58053"/>
        <note>ligand shared between dimeric partners</note>
    </ligand>
</feature>
<dbReference type="InterPro" id="IPR001114">
    <property type="entry name" value="Adenylosuccinate_synthetase"/>
</dbReference>
<accession>A0A975FP96</accession>
<evidence type="ECO:0000313" key="11">
    <source>
        <dbReference type="EMBL" id="QTX05860.1"/>
    </source>
</evidence>
<dbReference type="InterPro" id="IPR033128">
    <property type="entry name" value="Adenylosuccin_syn_Lys_AS"/>
</dbReference>